<reference evidence="6 7" key="1">
    <citation type="journal article" date="2020" name="Nat. Food">
        <title>A phased Vanilla planifolia genome enables genetic improvement of flavour and production.</title>
        <authorList>
            <person name="Hasing T."/>
            <person name="Tang H."/>
            <person name="Brym M."/>
            <person name="Khazi F."/>
            <person name="Huang T."/>
            <person name="Chambers A.H."/>
        </authorList>
    </citation>
    <scope>NUCLEOTIDE SEQUENCE [LARGE SCALE GENOMIC DNA]</scope>
    <source>
        <tissue evidence="6">Leaf</tissue>
    </source>
</reference>
<dbReference type="GO" id="GO:0003723">
    <property type="term" value="F:RNA binding"/>
    <property type="evidence" value="ECO:0007669"/>
    <property type="project" value="InterPro"/>
</dbReference>
<dbReference type="SUPFAM" id="SSF55120">
    <property type="entry name" value="Pseudouridine synthase"/>
    <property type="match status" value="1"/>
</dbReference>
<gene>
    <name evidence="6" type="ORF">HPP92_028013</name>
</gene>
<sequence>MAKALDESDVGICCYVSSLPGFRAVLKQRYSDFIVNEVDREGRIVRLTSFELPPDCMEEEEQYGIPLVQKSFTDEIEIFRSLAGDPDAELLKEFLQKIADNVADEFPIIVLAPDCDKSHRAEVHNFFKNNLKFLITDTVDGEDGCSKRIRVRYSSSEGGNGRKGKKRKDRQHSGRKNDTPFDSRGADNWPEDRGKFLRFHLYKENKDTHEALGVIGKMLGIQQCSFGFAGTKDKRAITTQRVSVFKLHPKRLSALNSRLHGIKVGNFGYEMEGLLLGQLQGNRFTITLRSVVADSRDTIKAAADGLGRNGFINYYGLQQSVINEERIKYKRTGHADFCLRQLPRHLVAERSIIQCLKKCPGNYLQSLQGIPRTLRLMYVHSYQSYLWNHAASMRVAKHGMTQVVVGDLVFCKEDSSDKAASLNSSEPTVDCNDGVDNNNTSDVTLPEENIQLVKVVNSEDLLKGTYSLEDIVLPLPGSRIIYPENDLADLYHDLAKKDGINLTESVHNVKEFSITNMTGGYRRVFQRPIDFTWELLTYSDANASLAITDLDAMSLPKPADLSKKEDFVNGNSDDIEENMKGVIASQTDCSSSDPSVALKLCFTLPSSCYATMAIRELLKSSTSVAYHKTLNQ</sequence>
<dbReference type="PIRSF" id="PIRSF037016">
    <property type="entry name" value="Pseudouridin_synth_euk_prd"/>
    <property type="match status" value="1"/>
</dbReference>
<keyword evidence="3" id="KW-0413">Isomerase</keyword>
<organism evidence="6 7">
    <name type="scientific">Vanilla planifolia</name>
    <name type="common">Vanilla</name>
    <dbReference type="NCBI Taxonomy" id="51239"/>
    <lineage>
        <taxon>Eukaryota</taxon>
        <taxon>Viridiplantae</taxon>
        <taxon>Streptophyta</taxon>
        <taxon>Embryophyta</taxon>
        <taxon>Tracheophyta</taxon>
        <taxon>Spermatophyta</taxon>
        <taxon>Magnoliopsida</taxon>
        <taxon>Liliopsida</taxon>
        <taxon>Asparagales</taxon>
        <taxon>Orchidaceae</taxon>
        <taxon>Vanilloideae</taxon>
        <taxon>Vanilleae</taxon>
        <taxon>Vanilla</taxon>
    </lineage>
</organism>
<dbReference type="GO" id="GO:0009982">
    <property type="term" value="F:pseudouridine synthase activity"/>
    <property type="evidence" value="ECO:0007669"/>
    <property type="project" value="InterPro"/>
</dbReference>
<dbReference type="AlphaFoldDB" id="A0A835PCQ4"/>
<evidence type="ECO:0000256" key="1">
    <source>
        <dbReference type="ARBA" id="ARBA00007953"/>
    </source>
</evidence>
<dbReference type="InterPro" id="IPR042214">
    <property type="entry name" value="TruD_catalytic"/>
</dbReference>
<feature type="region of interest" description="Disordered" evidence="4">
    <location>
        <begin position="150"/>
        <end position="187"/>
    </location>
</feature>
<evidence type="ECO:0000313" key="6">
    <source>
        <dbReference type="EMBL" id="KAG0448077.1"/>
    </source>
</evidence>
<dbReference type="OrthoDB" id="47513at2759"/>
<feature type="compositionally biased region" description="Basic and acidic residues" evidence="4">
    <location>
        <begin position="171"/>
        <end position="187"/>
    </location>
</feature>
<dbReference type="PROSITE" id="PS01268">
    <property type="entry name" value="UPF0024"/>
    <property type="match status" value="1"/>
</dbReference>
<keyword evidence="7" id="KW-1185">Reference proteome</keyword>
<dbReference type="CDD" id="cd02576">
    <property type="entry name" value="PseudoU_synth_ScPUS7"/>
    <property type="match status" value="1"/>
</dbReference>
<evidence type="ECO:0000313" key="7">
    <source>
        <dbReference type="Proteomes" id="UP000636800"/>
    </source>
</evidence>
<dbReference type="FunFam" id="3.30.70.3160:FF:000001">
    <property type="entry name" value="Probable tRNA pseudouridine synthase D"/>
    <property type="match status" value="1"/>
</dbReference>
<dbReference type="InterPro" id="IPR020103">
    <property type="entry name" value="PsdUridine_synth_cat_dom_sf"/>
</dbReference>
<evidence type="ECO:0000259" key="5">
    <source>
        <dbReference type="PROSITE" id="PS50984"/>
    </source>
</evidence>
<feature type="domain" description="TRUD" evidence="5">
    <location>
        <begin position="310"/>
        <end position="527"/>
    </location>
</feature>
<accession>A0A835PCQ4</accession>
<keyword evidence="2" id="KW-0819">tRNA processing</keyword>
<dbReference type="GO" id="GO:0005634">
    <property type="term" value="C:nucleus"/>
    <property type="evidence" value="ECO:0007669"/>
    <property type="project" value="TreeGrafter"/>
</dbReference>
<comment type="caution">
    <text evidence="6">The sequence shown here is derived from an EMBL/GenBank/DDBJ whole genome shotgun (WGS) entry which is preliminary data.</text>
</comment>
<dbReference type="InterPro" id="IPR020119">
    <property type="entry name" value="PsdUridine_synth_TruD_CS"/>
</dbReference>
<dbReference type="InterPro" id="IPR011760">
    <property type="entry name" value="PsdUridine_synth_TruD_insert"/>
</dbReference>
<name>A0A835PCQ4_VANPL</name>
<proteinExistence type="inferred from homology"/>
<dbReference type="GO" id="GO:0008033">
    <property type="term" value="P:tRNA processing"/>
    <property type="evidence" value="ECO:0007669"/>
    <property type="project" value="UniProtKB-KW"/>
</dbReference>
<evidence type="ECO:0000256" key="4">
    <source>
        <dbReference type="SAM" id="MobiDB-lite"/>
    </source>
</evidence>
<dbReference type="PANTHER" id="PTHR13326:SF21">
    <property type="entry name" value="PSEUDOURIDYLATE SYNTHASE PUS7L"/>
    <property type="match status" value="1"/>
</dbReference>
<evidence type="ECO:0000256" key="3">
    <source>
        <dbReference type="ARBA" id="ARBA00023235"/>
    </source>
</evidence>
<dbReference type="GO" id="GO:0001522">
    <property type="term" value="P:pseudouridine synthesis"/>
    <property type="evidence" value="ECO:0007669"/>
    <property type="project" value="InterPro"/>
</dbReference>
<dbReference type="Pfam" id="PF01142">
    <property type="entry name" value="TruD"/>
    <property type="match status" value="2"/>
</dbReference>
<dbReference type="PROSITE" id="PS50984">
    <property type="entry name" value="TRUD"/>
    <property type="match status" value="1"/>
</dbReference>
<dbReference type="Proteomes" id="UP000636800">
    <property type="component" value="Unassembled WGS sequence"/>
</dbReference>
<dbReference type="EMBL" id="JADCNL010000373">
    <property type="protein sequence ID" value="KAG0448077.1"/>
    <property type="molecule type" value="Genomic_DNA"/>
</dbReference>
<dbReference type="InterPro" id="IPR001656">
    <property type="entry name" value="PsdUridine_synth_TruD"/>
</dbReference>
<dbReference type="PANTHER" id="PTHR13326">
    <property type="entry name" value="TRNA PSEUDOURIDINE SYNTHASE D"/>
    <property type="match status" value="1"/>
</dbReference>
<protein>
    <recommendedName>
        <fullName evidence="5">TRUD domain-containing protein</fullName>
    </recommendedName>
</protein>
<evidence type="ECO:0000256" key="2">
    <source>
        <dbReference type="ARBA" id="ARBA00022694"/>
    </source>
</evidence>
<dbReference type="Gene3D" id="3.30.70.3160">
    <property type="match status" value="1"/>
</dbReference>
<comment type="similarity">
    <text evidence="1">Belongs to the pseudouridine synthase TruD family.</text>
</comment>
<dbReference type="Gene3D" id="3.30.2350.20">
    <property type="entry name" value="TruD, catalytic domain"/>
    <property type="match status" value="1"/>
</dbReference>